<proteinExistence type="inferred from homology"/>
<dbReference type="InterPro" id="IPR000182">
    <property type="entry name" value="GNAT_dom"/>
</dbReference>
<evidence type="ECO:0000256" key="2">
    <source>
        <dbReference type="ARBA" id="ARBA00022679"/>
    </source>
</evidence>
<evidence type="ECO:0000259" key="4">
    <source>
        <dbReference type="Pfam" id="PF13302"/>
    </source>
</evidence>
<protein>
    <submittedName>
        <fullName evidence="5">Related to METHIONYL-TRNA SYNTHETASE, mitochondrial</fullName>
    </submittedName>
</protein>
<dbReference type="GO" id="GO:0008080">
    <property type="term" value="F:N-acetyltransferase activity"/>
    <property type="evidence" value="ECO:0007669"/>
    <property type="project" value="InterPro"/>
</dbReference>
<dbReference type="STRING" id="576137.A0A1L7WYV4"/>
<evidence type="ECO:0000256" key="1">
    <source>
        <dbReference type="ARBA" id="ARBA00009342"/>
    </source>
</evidence>
<evidence type="ECO:0000313" key="5">
    <source>
        <dbReference type="EMBL" id="CZR57951.1"/>
    </source>
</evidence>
<keyword evidence="6" id="KW-1185">Reference proteome</keyword>
<dbReference type="InterPro" id="IPR039135">
    <property type="entry name" value="NAT9-like"/>
</dbReference>
<name>A0A1L7WYV4_9HELO</name>
<dbReference type="GO" id="GO:0004812">
    <property type="term" value="F:aminoacyl-tRNA ligase activity"/>
    <property type="evidence" value="ECO:0007669"/>
    <property type="project" value="UniProtKB-KW"/>
</dbReference>
<evidence type="ECO:0000256" key="3">
    <source>
        <dbReference type="ARBA" id="ARBA00023315"/>
    </source>
</evidence>
<dbReference type="Pfam" id="PF13302">
    <property type="entry name" value="Acetyltransf_3"/>
    <property type="match status" value="1"/>
</dbReference>
<gene>
    <name evidence="5" type="ORF">PAC_07841</name>
</gene>
<dbReference type="Proteomes" id="UP000184330">
    <property type="component" value="Unassembled WGS sequence"/>
</dbReference>
<dbReference type="Gene3D" id="3.40.630.30">
    <property type="match status" value="1"/>
</dbReference>
<dbReference type="OrthoDB" id="5043642at2759"/>
<dbReference type="InterPro" id="IPR016181">
    <property type="entry name" value="Acyl_CoA_acyltransferase"/>
</dbReference>
<dbReference type="PANTHER" id="PTHR13256:SF16">
    <property type="entry name" value="ALPHA_BETA-TUBULIN-N-ACETYLTRANSFERASE 9"/>
    <property type="match status" value="1"/>
</dbReference>
<keyword evidence="5" id="KW-0030">Aminoacyl-tRNA synthetase</keyword>
<dbReference type="EMBL" id="FJOG01000011">
    <property type="protein sequence ID" value="CZR57951.1"/>
    <property type="molecule type" value="Genomic_DNA"/>
</dbReference>
<feature type="domain" description="N-acetyltransferase" evidence="4">
    <location>
        <begin position="31"/>
        <end position="129"/>
    </location>
</feature>
<evidence type="ECO:0000313" key="6">
    <source>
        <dbReference type="Proteomes" id="UP000184330"/>
    </source>
</evidence>
<keyword evidence="5" id="KW-0436">Ligase</keyword>
<comment type="similarity">
    <text evidence="1">Belongs to the acetyltransferase family. GNAT subfamily.</text>
</comment>
<keyword evidence="2" id="KW-0808">Transferase</keyword>
<dbReference type="AlphaFoldDB" id="A0A1L7WYV4"/>
<sequence length="183" mass="20882">MQASWRADHDKLTFIACMPSSLASVKAGECDAPDRMIGDVNLFLSPADEDEEGCIGELELMIAPKDSRRQGYGRATILTFLHYIQLHLDGLLAEYKSKLGLDKMKLLQLKVKIGSKNDKSIKLFESLGFIKIGESPNYFGEFELVFEGFLDDERTRSLMDRYKVLDFREMQYHERVPLSAILH</sequence>
<accession>A0A1L7WYV4</accession>
<keyword evidence="3" id="KW-0012">Acyltransferase</keyword>
<organism evidence="5 6">
    <name type="scientific">Phialocephala subalpina</name>
    <dbReference type="NCBI Taxonomy" id="576137"/>
    <lineage>
        <taxon>Eukaryota</taxon>
        <taxon>Fungi</taxon>
        <taxon>Dikarya</taxon>
        <taxon>Ascomycota</taxon>
        <taxon>Pezizomycotina</taxon>
        <taxon>Leotiomycetes</taxon>
        <taxon>Helotiales</taxon>
        <taxon>Mollisiaceae</taxon>
        <taxon>Phialocephala</taxon>
        <taxon>Phialocephala fortinii species complex</taxon>
    </lineage>
</organism>
<dbReference type="PANTHER" id="PTHR13256">
    <property type="entry name" value="N-ACETYLTRANSFERASE 9"/>
    <property type="match status" value="1"/>
</dbReference>
<dbReference type="SUPFAM" id="SSF55729">
    <property type="entry name" value="Acyl-CoA N-acyltransferases (Nat)"/>
    <property type="match status" value="1"/>
</dbReference>
<reference evidence="5 6" key="1">
    <citation type="submission" date="2016-03" db="EMBL/GenBank/DDBJ databases">
        <authorList>
            <person name="Ploux O."/>
        </authorList>
    </citation>
    <scope>NUCLEOTIDE SEQUENCE [LARGE SCALE GENOMIC DNA]</scope>
    <source>
        <strain evidence="5 6">UAMH 11012</strain>
    </source>
</reference>